<dbReference type="PROSITE" id="PS50160">
    <property type="entry name" value="DNA_LIGASE_A3"/>
    <property type="match status" value="1"/>
</dbReference>
<evidence type="ECO:0000313" key="7">
    <source>
        <dbReference type="Proteomes" id="UP000715441"/>
    </source>
</evidence>
<dbReference type="PANTHER" id="PTHR45674">
    <property type="entry name" value="DNA LIGASE 1/3 FAMILY MEMBER"/>
    <property type="match status" value="1"/>
</dbReference>
<evidence type="ECO:0000256" key="3">
    <source>
        <dbReference type="ARBA" id="ARBA00022598"/>
    </source>
</evidence>
<evidence type="ECO:0000259" key="5">
    <source>
        <dbReference type="PROSITE" id="PS50160"/>
    </source>
</evidence>
<evidence type="ECO:0000313" key="6">
    <source>
        <dbReference type="EMBL" id="NKQ58190.1"/>
    </source>
</evidence>
<dbReference type="SUPFAM" id="SSF56091">
    <property type="entry name" value="DNA ligase/mRNA capping enzyme, catalytic domain"/>
    <property type="match status" value="1"/>
</dbReference>
<keyword evidence="3 6" id="KW-0436">Ligase</keyword>
<dbReference type="PROSITE" id="PS00697">
    <property type="entry name" value="DNA_LIGASE_A1"/>
    <property type="match status" value="1"/>
</dbReference>
<dbReference type="InterPro" id="IPR016059">
    <property type="entry name" value="DNA_ligase_ATP-dep_CS"/>
</dbReference>
<proteinExistence type="inferred from homology"/>
<dbReference type="InterPro" id="IPR012310">
    <property type="entry name" value="DNA_ligase_ATP-dep_cent"/>
</dbReference>
<accession>A0ABX1JHD3</accession>
<dbReference type="EMBL" id="JAAXLS010000050">
    <property type="protein sequence ID" value="NKQ58190.1"/>
    <property type="molecule type" value="Genomic_DNA"/>
</dbReference>
<dbReference type="CDD" id="cd07971">
    <property type="entry name" value="OBF_DNA_ligase_LigD"/>
    <property type="match status" value="1"/>
</dbReference>
<dbReference type="CDD" id="cd07906">
    <property type="entry name" value="Adenylation_DNA_ligase_LigD_LigC"/>
    <property type="match status" value="1"/>
</dbReference>
<dbReference type="Gene3D" id="3.30.1490.70">
    <property type="match status" value="1"/>
</dbReference>
<reference evidence="6 7" key="1">
    <citation type="submission" date="2020-04" db="EMBL/GenBank/DDBJ databases">
        <title>Novel species.</title>
        <authorList>
            <person name="Teo W.F.A."/>
            <person name="Lipun K."/>
            <person name="Srisuk N."/>
            <person name="Duangmal K."/>
        </authorList>
    </citation>
    <scope>NUCLEOTIDE SEQUENCE [LARGE SCALE GENOMIC DNA]</scope>
    <source>
        <strain evidence="6 7">K13G38</strain>
    </source>
</reference>
<sequence>MIMEVEPGWREPTLATLTQRRFSSENWLFERKLDGVRAICSRNGGTPTLWSRNHNDVSASYPEIVEALAEQGGTHFVADGEIVAFDGQQTSFARLQQRIHLTDRKRIEATGVRVYYYLFDLLVFDHADAGRLPLRQRKQLLRKAFDWEDPLRYSQHRNADGEEYFAYACAHGWEGLIAKRADSLYRPGRSPDWLKFKCVKDQEFVVGGYTLPGGSRNGFGALLVGYYDRGKLRYAGKVGTGYNEAMLRELSATMGEMRRDRSPFAETVPERGARWVEPKLVVQVAFSEWTTDGKLRHPRFTGLRDDKPAADVVREQP</sequence>
<dbReference type="PANTHER" id="PTHR45674:SF4">
    <property type="entry name" value="DNA LIGASE 1"/>
    <property type="match status" value="1"/>
</dbReference>
<evidence type="ECO:0000256" key="4">
    <source>
        <dbReference type="ARBA" id="ARBA00034003"/>
    </source>
</evidence>
<dbReference type="SUPFAM" id="SSF50249">
    <property type="entry name" value="Nucleic acid-binding proteins"/>
    <property type="match status" value="1"/>
</dbReference>
<gene>
    <name evidence="6" type="ORF">HFP15_35585</name>
</gene>
<evidence type="ECO:0000256" key="1">
    <source>
        <dbReference type="ARBA" id="ARBA00007572"/>
    </source>
</evidence>
<dbReference type="Proteomes" id="UP000715441">
    <property type="component" value="Unassembled WGS sequence"/>
</dbReference>
<comment type="catalytic activity">
    <reaction evidence="4">
        <text>ATP + (deoxyribonucleotide)n-3'-hydroxyl + 5'-phospho-(deoxyribonucleotide)m = (deoxyribonucleotide)n+m + AMP + diphosphate.</text>
        <dbReference type="EC" id="6.5.1.1"/>
    </reaction>
</comment>
<dbReference type="Pfam" id="PF01068">
    <property type="entry name" value="DNA_ligase_A_M"/>
    <property type="match status" value="1"/>
</dbReference>
<dbReference type="InterPro" id="IPR012340">
    <property type="entry name" value="NA-bd_OB-fold"/>
</dbReference>
<dbReference type="Gene3D" id="3.30.470.30">
    <property type="entry name" value="DNA ligase/mRNA capping enzyme"/>
    <property type="match status" value="1"/>
</dbReference>
<keyword evidence="7" id="KW-1185">Reference proteome</keyword>
<evidence type="ECO:0000256" key="2">
    <source>
        <dbReference type="ARBA" id="ARBA00012727"/>
    </source>
</evidence>
<comment type="caution">
    <text evidence="6">The sequence shown here is derived from an EMBL/GenBank/DDBJ whole genome shotgun (WGS) entry which is preliminary data.</text>
</comment>
<feature type="domain" description="ATP-dependent DNA ligase family profile" evidence="5">
    <location>
        <begin position="107"/>
        <end position="231"/>
    </location>
</feature>
<name>A0ABX1JHD3_9PSEU</name>
<dbReference type="Gene3D" id="2.40.50.140">
    <property type="entry name" value="Nucleic acid-binding proteins"/>
    <property type="match status" value="1"/>
</dbReference>
<dbReference type="NCBIfam" id="TIGR02779">
    <property type="entry name" value="NHEJ_ligase_lig"/>
    <property type="match status" value="1"/>
</dbReference>
<protein>
    <recommendedName>
        <fullName evidence="2">DNA ligase (ATP)</fullName>
        <ecNumber evidence="2">6.5.1.1</ecNumber>
    </recommendedName>
</protein>
<dbReference type="InterPro" id="IPR014146">
    <property type="entry name" value="LigD_ligase_dom"/>
</dbReference>
<comment type="similarity">
    <text evidence="1">Belongs to the ATP-dependent DNA ligase family.</text>
</comment>
<dbReference type="Pfam" id="PF04679">
    <property type="entry name" value="DNA_ligase_A_C"/>
    <property type="match status" value="1"/>
</dbReference>
<dbReference type="InterPro" id="IPR050191">
    <property type="entry name" value="ATP-dep_DNA_ligase"/>
</dbReference>
<dbReference type="EC" id="6.5.1.1" evidence="2"/>
<dbReference type="GO" id="GO:0016874">
    <property type="term" value="F:ligase activity"/>
    <property type="evidence" value="ECO:0007669"/>
    <property type="project" value="UniProtKB-KW"/>
</dbReference>
<organism evidence="6 7">
    <name type="scientific">Amycolatopsis acididurans</name>
    <dbReference type="NCBI Taxonomy" id="2724524"/>
    <lineage>
        <taxon>Bacteria</taxon>
        <taxon>Bacillati</taxon>
        <taxon>Actinomycetota</taxon>
        <taxon>Actinomycetes</taxon>
        <taxon>Pseudonocardiales</taxon>
        <taxon>Pseudonocardiaceae</taxon>
        <taxon>Amycolatopsis</taxon>
    </lineage>
</organism>
<dbReference type="InterPro" id="IPR012309">
    <property type="entry name" value="DNA_ligase_ATP-dep_C"/>
</dbReference>